<evidence type="ECO:0000256" key="7">
    <source>
        <dbReference type="ARBA" id="ARBA00022919"/>
    </source>
</evidence>
<dbReference type="KEGG" id="ssm:Spirs_2757"/>
<dbReference type="Gene3D" id="3.40.50.720">
    <property type="entry name" value="NAD(P)-binding Rossmann-like Domain"/>
    <property type="match status" value="1"/>
</dbReference>
<evidence type="ECO:0000256" key="11">
    <source>
        <dbReference type="RuleBase" id="RU000363"/>
    </source>
</evidence>
<comment type="similarity">
    <text evidence="11">Belongs to the short-chain dehydrogenases/reductases (SDR) family.</text>
</comment>
<keyword evidence="7" id="KW-0746">Sphingolipid metabolism</keyword>
<dbReference type="EC" id="1.1.1.102" evidence="10"/>
<dbReference type="SUPFAM" id="SSF51735">
    <property type="entry name" value="NAD(P)-binding Rossmann-fold domains"/>
    <property type="match status" value="1"/>
</dbReference>
<evidence type="ECO:0000313" key="13">
    <source>
        <dbReference type="EMBL" id="ADK81861.1"/>
    </source>
</evidence>
<evidence type="ECO:0000256" key="2">
    <source>
        <dbReference type="ARBA" id="ARBA00004760"/>
    </source>
</evidence>
<dbReference type="eggNOG" id="COG0300">
    <property type="taxonomic scope" value="Bacteria"/>
</dbReference>
<keyword evidence="9" id="KW-0443">Lipid metabolism</keyword>
<keyword evidence="14" id="KW-1185">Reference proteome</keyword>
<evidence type="ECO:0000256" key="8">
    <source>
        <dbReference type="ARBA" id="ARBA00023002"/>
    </source>
</evidence>
<dbReference type="InterPro" id="IPR045022">
    <property type="entry name" value="KDSR-like"/>
</dbReference>
<dbReference type="GO" id="GO:0016020">
    <property type="term" value="C:membrane"/>
    <property type="evidence" value="ECO:0007669"/>
    <property type="project" value="GOC"/>
</dbReference>
<evidence type="ECO:0000256" key="5">
    <source>
        <dbReference type="ARBA" id="ARBA00022824"/>
    </source>
</evidence>
<dbReference type="GO" id="GO:0030148">
    <property type="term" value="P:sphingolipid biosynthetic process"/>
    <property type="evidence" value="ECO:0007669"/>
    <property type="project" value="InterPro"/>
</dbReference>
<keyword evidence="8" id="KW-0560">Oxidoreductase</keyword>
<accession>E1R8V4</accession>
<sequence length="281" mass="30443">MSRSSGSFLGRLVYISGGSSGIGRAAAEAFLAEGASVALFARGTERLGAVGQALNVRYPKAVHTFRVDVSNRRDVDDAIGKAVTSAGAPDILVTCAGTAYPDYFQQLPFQEYQNMVDINITGTWNFVQSSLAHMSSGGHIVTVSSVAGFVGTFGYTAYGATKFAVMGFSEALRGELKPRGIGVSVLCPPDTDTPQLQQEDRTKPPETRAVSGNVRLLSPNRVAAALLEGIYKKKFLIIPGSEAKMVYLLSRFCPGFVRSVMDREVRRYQRQKQNDRKEDQL</sequence>
<dbReference type="PRINTS" id="PR00080">
    <property type="entry name" value="SDRFAMILY"/>
</dbReference>
<evidence type="ECO:0000313" key="14">
    <source>
        <dbReference type="Proteomes" id="UP000002318"/>
    </source>
</evidence>
<keyword evidence="6" id="KW-0521">NADP</keyword>
<evidence type="ECO:0000256" key="3">
    <source>
        <dbReference type="ARBA" id="ARBA00004991"/>
    </source>
</evidence>
<dbReference type="CDD" id="cd08939">
    <property type="entry name" value="KDSR-like_SDR_c"/>
    <property type="match status" value="1"/>
</dbReference>
<organism evidence="13 14">
    <name type="scientific">Sediminispirochaeta smaragdinae (strain DSM 11293 / JCM 15392 / SEBR 4228)</name>
    <name type="common">Spirochaeta smaragdinae</name>
    <dbReference type="NCBI Taxonomy" id="573413"/>
    <lineage>
        <taxon>Bacteria</taxon>
        <taxon>Pseudomonadati</taxon>
        <taxon>Spirochaetota</taxon>
        <taxon>Spirochaetia</taxon>
        <taxon>Spirochaetales</taxon>
        <taxon>Spirochaetaceae</taxon>
        <taxon>Sediminispirochaeta</taxon>
    </lineage>
</organism>
<proteinExistence type="inferred from homology"/>
<comment type="pathway">
    <text evidence="3">Sphingolipid metabolism.</text>
</comment>
<evidence type="ECO:0000256" key="12">
    <source>
        <dbReference type="SAM" id="MobiDB-lite"/>
    </source>
</evidence>
<gene>
    <name evidence="13" type="ordered locus">Spirs_2757</name>
</gene>
<evidence type="ECO:0000256" key="1">
    <source>
        <dbReference type="ARBA" id="ARBA00004240"/>
    </source>
</evidence>
<dbReference type="GO" id="GO:0047560">
    <property type="term" value="F:3-dehydrosphinganine reductase activity"/>
    <property type="evidence" value="ECO:0007669"/>
    <property type="project" value="UniProtKB-EC"/>
</dbReference>
<keyword evidence="5" id="KW-0256">Endoplasmic reticulum</keyword>
<dbReference type="PROSITE" id="PS00061">
    <property type="entry name" value="ADH_SHORT"/>
    <property type="match status" value="1"/>
</dbReference>
<reference evidence="13 14" key="1">
    <citation type="journal article" date="2010" name="Stand. Genomic Sci.">
        <title>Complete genome sequence of Spirochaeta smaragdinae type strain (SEBR 4228).</title>
        <authorList>
            <person name="Mavromatis K."/>
            <person name="Yasawong M."/>
            <person name="Chertkov O."/>
            <person name="Lapidus A."/>
            <person name="Lucas S."/>
            <person name="Nolan M."/>
            <person name="Del Rio T.G."/>
            <person name="Tice H."/>
            <person name="Cheng J.F."/>
            <person name="Pitluck S."/>
            <person name="Liolios K."/>
            <person name="Ivanova N."/>
            <person name="Tapia R."/>
            <person name="Han C."/>
            <person name="Bruce D."/>
            <person name="Goodwin L."/>
            <person name="Pati A."/>
            <person name="Chen A."/>
            <person name="Palaniappan K."/>
            <person name="Land M."/>
            <person name="Hauser L."/>
            <person name="Chang Y.J."/>
            <person name="Jeffries C.D."/>
            <person name="Detter J.C."/>
            <person name="Rohde M."/>
            <person name="Brambilla E."/>
            <person name="Spring S."/>
            <person name="Goker M."/>
            <person name="Sikorski J."/>
            <person name="Woyke T."/>
            <person name="Bristow J."/>
            <person name="Eisen J.A."/>
            <person name="Markowitz V."/>
            <person name="Hugenholtz P."/>
            <person name="Klenk H.P."/>
            <person name="Kyrpides N.C."/>
        </authorList>
    </citation>
    <scope>NUCLEOTIDE SEQUENCE [LARGE SCALE GENOMIC DNA]</scope>
    <source>
        <strain evidence="14">DSM 11293 / JCM 15392 / SEBR 4228</strain>
    </source>
</reference>
<dbReference type="STRING" id="573413.Spirs_2757"/>
<comment type="subcellular location">
    <subcellularLocation>
        <location evidence="1">Endoplasmic reticulum</location>
    </subcellularLocation>
</comment>
<dbReference type="PRINTS" id="PR00081">
    <property type="entry name" value="GDHRDH"/>
</dbReference>
<dbReference type="GO" id="GO:0000166">
    <property type="term" value="F:nucleotide binding"/>
    <property type="evidence" value="ECO:0007669"/>
    <property type="project" value="UniProtKB-KW"/>
</dbReference>
<dbReference type="AlphaFoldDB" id="E1R8V4"/>
<dbReference type="InterPro" id="IPR036291">
    <property type="entry name" value="NAD(P)-bd_dom_sf"/>
</dbReference>
<evidence type="ECO:0000256" key="10">
    <source>
        <dbReference type="ARBA" id="ARBA00026112"/>
    </source>
</evidence>
<dbReference type="GO" id="GO:0006666">
    <property type="term" value="P:3-keto-sphinganine metabolic process"/>
    <property type="evidence" value="ECO:0007669"/>
    <property type="project" value="InterPro"/>
</dbReference>
<dbReference type="Pfam" id="PF00106">
    <property type="entry name" value="adh_short"/>
    <property type="match status" value="1"/>
</dbReference>
<evidence type="ECO:0000256" key="4">
    <source>
        <dbReference type="ARBA" id="ARBA00022741"/>
    </source>
</evidence>
<feature type="region of interest" description="Disordered" evidence="12">
    <location>
        <begin position="187"/>
        <end position="207"/>
    </location>
</feature>
<dbReference type="InterPro" id="IPR002347">
    <property type="entry name" value="SDR_fam"/>
</dbReference>
<evidence type="ECO:0000256" key="6">
    <source>
        <dbReference type="ARBA" id="ARBA00022857"/>
    </source>
</evidence>
<dbReference type="EMBL" id="CP002116">
    <property type="protein sequence ID" value="ADK81861.1"/>
    <property type="molecule type" value="Genomic_DNA"/>
</dbReference>
<dbReference type="InterPro" id="IPR020904">
    <property type="entry name" value="Sc_DH/Rdtase_CS"/>
</dbReference>
<comment type="pathway">
    <text evidence="2">Lipid metabolism; sphingolipid metabolism.</text>
</comment>
<keyword evidence="4" id="KW-0547">Nucleotide-binding</keyword>
<dbReference type="PANTHER" id="PTHR43550">
    <property type="entry name" value="3-KETODIHYDROSPHINGOSINE REDUCTASE"/>
    <property type="match status" value="1"/>
</dbReference>
<dbReference type="Proteomes" id="UP000002318">
    <property type="component" value="Chromosome"/>
</dbReference>
<dbReference type="HOGENOM" id="CLU_010194_2_1_12"/>
<name>E1R8V4_SEDSS</name>
<evidence type="ECO:0000256" key="9">
    <source>
        <dbReference type="ARBA" id="ARBA00023098"/>
    </source>
</evidence>
<dbReference type="PANTHER" id="PTHR43550:SF3">
    <property type="entry name" value="3-KETODIHYDROSPHINGOSINE REDUCTASE"/>
    <property type="match status" value="1"/>
</dbReference>
<dbReference type="OrthoDB" id="9808814at2"/>
<protein>
    <recommendedName>
        <fullName evidence="10">3-dehydrosphinganine reductase</fullName>
        <ecNumber evidence="10">1.1.1.102</ecNumber>
    </recommendedName>
</protein>
<dbReference type="RefSeq" id="WP_013255322.1">
    <property type="nucleotide sequence ID" value="NC_014364.1"/>
</dbReference>